<dbReference type="InterPro" id="IPR017610">
    <property type="entry name" value="tRNA_S-uridine_synth_MnmC_C"/>
</dbReference>
<comment type="subcellular location">
    <subcellularLocation>
        <location evidence="10">Cytoplasm</location>
    </subcellularLocation>
</comment>
<evidence type="ECO:0000256" key="1">
    <source>
        <dbReference type="ARBA" id="ARBA00022490"/>
    </source>
</evidence>
<keyword evidence="9 10" id="KW-0511">Multifunctional enzyme</keyword>
<evidence type="ECO:0000259" key="13">
    <source>
        <dbReference type="Pfam" id="PF05430"/>
    </source>
</evidence>
<feature type="region of interest" description="tRNA (mnm(5)s(2)U34)-methyltransferase" evidence="10">
    <location>
        <begin position="1"/>
        <end position="241"/>
    </location>
</feature>
<dbReference type="RefSeq" id="WP_129151119.1">
    <property type="nucleotide sequence ID" value="NZ_JBHSDO010000011.1"/>
</dbReference>
<dbReference type="OrthoDB" id="9786494at2"/>
<keyword evidence="6 10" id="KW-0819">tRNA processing</keyword>
<keyword evidence="1 10" id="KW-0963">Cytoplasm</keyword>
<dbReference type="Gene3D" id="3.50.50.60">
    <property type="entry name" value="FAD/NAD(P)-binding domain"/>
    <property type="match status" value="1"/>
</dbReference>
<reference evidence="14 15" key="1">
    <citation type="journal article" date="2017" name="Int. J. Syst. Evol. Microbiol.">
        <title>Achromobacter aloeverae sp. nov., isolated from the root of Aloe vera (L.) Burm.f.</title>
        <authorList>
            <person name="Kuncharoen N."/>
            <person name="Muramatsu Y."/>
            <person name="Shibata C."/>
            <person name="Kamakura Y."/>
            <person name="Nakagawa Y."/>
            <person name="Tanasupawat S."/>
        </authorList>
    </citation>
    <scope>NUCLEOTIDE SEQUENCE [LARGE SCALE GENOMIC DNA]</scope>
    <source>
        <strain evidence="14 15">AVA-1</strain>
    </source>
</reference>
<evidence type="ECO:0000256" key="3">
    <source>
        <dbReference type="ARBA" id="ARBA00022630"/>
    </source>
</evidence>
<gene>
    <name evidence="10" type="primary">mnmC</name>
    <name evidence="14" type="ORF">C7R54_14235</name>
</gene>
<keyword evidence="5 10" id="KW-0949">S-adenosyl-L-methionine</keyword>
<dbReference type="InterPro" id="IPR029063">
    <property type="entry name" value="SAM-dependent_MTases_sf"/>
</dbReference>
<evidence type="ECO:0000256" key="10">
    <source>
        <dbReference type="HAMAP-Rule" id="MF_01102"/>
    </source>
</evidence>
<dbReference type="EMBL" id="PYAL01000004">
    <property type="protein sequence ID" value="RXN87755.1"/>
    <property type="molecule type" value="Genomic_DNA"/>
</dbReference>
<evidence type="ECO:0000256" key="8">
    <source>
        <dbReference type="ARBA" id="ARBA00023002"/>
    </source>
</evidence>
<feature type="region of interest" description="Disordered" evidence="11">
    <location>
        <begin position="346"/>
        <end position="367"/>
    </location>
</feature>
<feature type="domain" description="MnmC-like methyltransferase" evidence="13">
    <location>
        <begin position="122"/>
        <end position="238"/>
    </location>
</feature>
<keyword evidence="2 10" id="KW-0489">Methyltransferase</keyword>
<dbReference type="EC" id="1.5.-.-" evidence="10"/>
<dbReference type="Pfam" id="PF05430">
    <property type="entry name" value="Methyltransf_30"/>
    <property type="match status" value="1"/>
</dbReference>
<dbReference type="GO" id="GO:0032259">
    <property type="term" value="P:methylation"/>
    <property type="evidence" value="ECO:0007669"/>
    <property type="project" value="UniProtKB-KW"/>
</dbReference>
<dbReference type="Proteomes" id="UP000290849">
    <property type="component" value="Unassembled WGS sequence"/>
</dbReference>
<evidence type="ECO:0000256" key="2">
    <source>
        <dbReference type="ARBA" id="ARBA00022603"/>
    </source>
</evidence>
<comment type="caution">
    <text evidence="14">The sequence shown here is derived from an EMBL/GenBank/DDBJ whole genome shotgun (WGS) entry which is preliminary data.</text>
</comment>
<dbReference type="PANTHER" id="PTHR13847:SF283">
    <property type="entry name" value="TRNA 5-METHYLAMINOMETHYL-2-THIOURIDINE BIOSYNTHESIS BIFUNCTIONAL PROTEIN MNMC"/>
    <property type="match status" value="1"/>
</dbReference>
<dbReference type="Pfam" id="PF01266">
    <property type="entry name" value="DAO"/>
    <property type="match status" value="1"/>
</dbReference>
<dbReference type="GO" id="GO:0002097">
    <property type="term" value="P:tRNA wobble base modification"/>
    <property type="evidence" value="ECO:0007669"/>
    <property type="project" value="UniProtKB-UniRule"/>
</dbReference>
<feature type="domain" description="FAD dependent oxidoreductase" evidence="12">
    <location>
        <begin position="258"/>
        <end position="635"/>
    </location>
</feature>
<feature type="region of interest" description="FAD-dependent cmnm(5)s(2)U34 oxidoreductase" evidence="10">
    <location>
        <begin position="261"/>
        <end position="654"/>
    </location>
</feature>
<dbReference type="NCBIfam" id="TIGR03197">
    <property type="entry name" value="MnmC_Cterm"/>
    <property type="match status" value="1"/>
</dbReference>
<accession>A0A4Q1HKF4</accession>
<dbReference type="InterPro" id="IPR036188">
    <property type="entry name" value="FAD/NAD-bd_sf"/>
</dbReference>
<evidence type="ECO:0000256" key="6">
    <source>
        <dbReference type="ARBA" id="ARBA00022694"/>
    </source>
</evidence>
<protein>
    <recommendedName>
        <fullName evidence="10">tRNA 5-methylaminomethyl-2-thiouridine biosynthesis bifunctional protein MnmC</fullName>
        <shortName evidence="10">tRNA mnm(5)s(2)U biosynthesis bifunctional protein</shortName>
    </recommendedName>
    <domain>
        <recommendedName>
            <fullName evidence="10">tRNA (mnm(5)s(2)U34)-methyltransferase</fullName>
            <ecNumber evidence="10">2.1.1.61</ecNumber>
        </recommendedName>
    </domain>
    <domain>
        <recommendedName>
            <fullName evidence="10">FAD-dependent cmnm(5)s(2)U34 oxidoreductase</fullName>
            <ecNumber evidence="10">1.5.-.-</ecNumber>
        </recommendedName>
    </domain>
</protein>
<keyword evidence="3 10" id="KW-0285">Flavoprotein</keyword>
<comment type="function">
    <text evidence="10">Catalyzes the last two steps in the biosynthesis of 5-methylaminomethyl-2-thiouridine (mnm(5)s(2)U) at the wobble position (U34) in tRNA. Catalyzes the FAD-dependent demodification of cmnm(5)s(2)U34 to nm(5)s(2)U34, followed by the transfer of a methyl group from S-adenosyl-L-methionine to nm(5)s(2)U34, to form mnm(5)s(2)U34.</text>
</comment>
<dbReference type="AlphaFoldDB" id="A0A4Q1HKF4"/>
<name>A0A4Q1HKF4_9BURK</name>
<evidence type="ECO:0000256" key="9">
    <source>
        <dbReference type="ARBA" id="ARBA00023268"/>
    </source>
</evidence>
<evidence type="ECO:0000256" key="4">
    <source>
        <dbReference type="ARBA" id="ARBA00022679"/>
    </source>
</evidence>
<dbReference type="InterPro" id="IPR023032">
    <property type="entry name" value="tRNA_MAMT_biosynth_bifunc_MnmC"/>
</dbReference>
<evidence type="ECO:0000259" key="12">
    <source>
        <dbReference type="Pfam" id="PF01266"/>
    </source>
</evidence>
<comment type="similarity">
    <text evidence="10">In the N-terminal section; belongs to the methyltransferase superfamily. tRNA (mnm(5)s(2)U34)-methyltransferase family.</text>
</comment>
<keyword evidence="8 10" id="KW-0560">Oxidoreductase</keyword>
<dbReference type="Gene3D" id="3.40.50.150">
    <property type="entry name" value="Vaccinia Virus protein VP39"/>
    <property type="match status" value="1"/>
</dbReference>
<evidence type="ECO:0000313" key="14">
    <source>
        <dbReference type="EMBL" id="RXN87755.1"/>
    </source>
</evidence>
<dbReference type="SUPFAM" id="SSF51905">
    <property type="entry name" value="FAD/NAD(P)-binding domain"/>
    <property type="match status" value="1"/>
</dbReference>
<dbReference type="Gene3D" id="3.30.9.10">
    <property type="entry name" value="D-Amino Acid Oxidase, subunit A, domain 2"/>
    <property type="match status" value="1"/>
</dbReference>
<dbReference type="InterPro" id="IPR006076">
    <property type="entry name" value="FAD-dep_OxRdtase"/>
</dbReference>
<dbReference type="GO" id="GO:0005737">
    <property type="term" value="C:cytoplasm"/>
    <property type="evidence" value="ECO:0007669"/>
    <property type="project" value="UniProtKB-SubCell"/>
</dbReference>
<dbReference type="GO" id="GO:0016645">
    <property type="term" value="F:oxidoreductase activity, acting on the CH-NH group of donors"/>
    <property type="evidence" value="ECO:0007669"/>
    <property type="project" value="InterPro"/>
</dbReference>
<dbReference type="InterPro" id="IPR008471">
    <property type="entry name" value="MnmC-like_methylTransf"/>
</dbReference>
<dbReference type="PANTHER" id="PTHR13847">
    <property type="entry name" value="SARCOSINE DEHYDROGENASE-RELATED"/>
    <property type="match status" value="1"/>
</dbReference>
<evidence type="ECO:0000256" key="7">
    <source>
        <dbReference type="ARBA" id="ARBA00022827"/>
    </source>
</evidence>
<sequence length="654" mass="67568">MSSLFSYQPLIPAEPATDARGLPYSERYGDVYHSPHGPWGQIDYVFLRGNGLPGRWRGRDAYTVCETGFGLGLNFLGLWRAWRADPARSRRLHMVSFEAHPWRRDDLERQLRAHAGADDTRPLADALLRQWPPLLPGVHRLDFEQGNVTLTLVFGDAAACVPRMRFGADAFFLDGFAPARNPAMWTPALLQALAAHALPGATAATWCSAGAVRRALREAGFEVTREAGFGGKTHMVTARWTGGGEGDAPRAPAPTGHVLVVGAGLAGAGVAHALALRGVAVTVVDASHGALTPHGGHVAAALTPLVSRDDNTRARLSRAGSQRALARWLDLPAPAVPLRCGTLQLTRDRGRGTGPATGRGTSTDRDADVDAHAANVAMLAALGFPSEWVRAVDAAEAARLAGLPVSRGGLYFGDGLLVQPQALIDALMDMPGIGRTFARVLRLRPGAGGWIAETDGGALPAASGVVLANAAGTPALLAASGLLERLPRLARMHALAGEVASIEAARLEGGPRCIVGGEGYLLPAVAGACVAGSTYVHGAATAEITAAGQEVCLSKAASLLGGAPAAALSALASSLRADAAKAAPLPGWAGWRAVLPGRLPAVGPVPDAPGLFLATGYASRGLSWSALAGDVVAALVCGEPVPLESDLLAEIEPR</sequence>
<dbReference type="GO" id="GO:0004808">
    <property type="term" value="F:tRNA (5-methylaminomethyl-2-thiouridylate)(34)-methyltransferase activity"/>
    <property type="evidence" value="ECO:0007669"/>
    <property type="project" value="UniProtKB-EC"/>
</dbReference>
<proteinExistence type="inferred from homology"/>
<dbReference type="EC" id="2.1.1.61" evidence="10"/>
<dbReference type="GO" id="GO:0050660">
    <property type="term" value="F:flavin adenine dinucleotide binding"/>
    <property type="evidence" value="ECO:0007669"/>
    <property type="project" value="UniProtKB-UniRule"/>
</dbReference>
<comment type="cofactor">
    <cofactor evidence="10">
        <name>FAD</name>
        <dbReference type="ChEBI" id="CHEBI:57692"/>
    </cofactor>
</comment>
<comment type="similarity">
    <text evidence="10">In the C-terminal section; belongs to the DAO family.</text>
</comment>
<dbReference type="InterPro" id="IPR047785">
    <property type="entry name" value="tRNA_MNMC2"/>
</dbReference>
<comment type="catalytic activity">
    <reaction evidence="10">
        <text>5-aminomethyl-2-thiouridine(34) in tRNA + S-adenosyl-L-methionine = 5-methylaminomethyl-2-thiouridine(34) in tRNA + S-adenosyl-L-homocysteine + H(+)</text>
        <dbReference type="Rhea" id="RHEA:19569"/>
        <dbReference type="Rhea" id="RHEA-COMP:10195"/>
        <dbReference type="Rhea" id="RHEA-COMP:10197"/>
        <dbReference type="ChEBI" id="CHEBI:15378"/>
        <dbReference type="ChEBI" id="CHEBI:57856"/>
        <dbReference type="ChEBI" id="CHEBI:59789"/>
        <dbReference type="ChEBI" id="CHEBI:74454"/>
        <dbReference type="ChEBI" id="CHEBI:74455"/>
        <dbReference type="EC" id="2.1.1.61"/>
    </reaction>
</comment>
<keyword evidence="7 10" id="KW-0274">FAD</keyword>
<organism evidence="14 15">
    <name type="scientific">Achromobacter aloeverae</name>
    <dbReference type="NCBI Taxonomy" id="1750518"/>
    <lineage>
        <taxon>Bacteria</taxon>
        <taxon>Pseudomonadati</taxon>
        <taxon>Pseudomonadota</taxon>
        <taxon>Betaproteobacteria</taxon>
        <taxon>Burkholderiales</taxon>
        <taxon>Alcaligenaceae</taxon>
        <taxon>Achromobacter</taxon>
    </lineage>
</organism>
<keyword evidence="15" id="KW-1185">Reference proteome</keyword>
<evidence type="ECO:0000256" key="5">
    <source>
        <dbReference type="ARBA" id="ARBA00022691"/>
    </source>
</evidence>
<dbReference type="HAMAP" id="MF_01102">
    <property type="entry name" value="MnmC"/>
    <property type="match status" value="1"/>
</dbReference>
<dbReference type="NCBIfam" id="NF033855">
    <property type="entry name" value="tRNA_MNMC2"/>
    <property type="match status" value="1"/>
</dbReference>
<keyword evidence="4 10" id="KW-0808">Transferase</keyword>
<evidence type="ECO:0000313" key="15">
    <source>
        <dbReference type="Proteomes" id="UP000290849"/>
    </source>
</evidence>
<evidence type="ECO:0000256" key="11">
    <source>
        <dbReference type="SAM" id="MobiDB-lite"/>
    </source>
</evidence>